<evidence type="ECO:0000313" key="2">
    <source>
        <dbReference type="EMBL" id="RSD25873.1"/>
    </source>
</evidence>
<reference evidence="2 3" key="1">
    <citation type="submission" date="2018-12" db="EMBL/GenBank/DDBJ databases">
        <title>Amycolatopsis eburnea sp. nov. actinomycete associate with arbuscular mycorrhiza fungal spore.</title>
        <authorList>
            <person name="Lumyong S."/>
            <person name="Chaiya L."/>
        </authorList>
    </citation>
    <scope>NUCLEOTIDE SEQUENCE [LARGE SCALE GENOMIC DNA]</scope>
    <source>
        <strain evidence="2 3">GLM-1</strain>
    </source>
</reference>
<feature type="compositionally biased region" description="Basic residues" evidence="1">
    <location>
        <begin position="94"/>
        <end position="104"/>
    </location>
</feature>
<organism evidence="2 3">
    <name type="scientific">Amycolatopsis eburnea</name>
    <dbReference type="NCBI Taxonomy" id="2267691"/>
    <lineage>
        <taxon>Bacteria</taxon>
        <taxon>Bacillati</taxon>
        <taxon>Actinomycetota</taxon>
        <taxon>Actinomycetes</taxon>
        <taxon>Pseudonocardiales</taxon>
        <taxon>Pseudonocardiaceae</taxon>
        <taxon>Amycolatopsis</taxon>
    </lineage>
</organism>
<dbReference type="AlphaFoldDB" id="A0A3R9DRW9"/>
<sequence>MTEVDVEVTVTSTRLVVVVGGGVSTEVTVDGGADAVTVTGTAGTVLVGGVVTSTGRGAERPAMSSAATSSPEANPASPVTAAEPQVGRPLIRAPPRHAQRRYED</sequence>
<proteinExistence type="predicted"/>
<keyword evidence="3" id="KW-1185">Reference proteome</keyword>
<evidence type="ECO:0000256" key="1">
    <source>
        <dbReference type="SAM" id="MobiDB-lite"/>
    </source>
</evidence>
<comment type="caution">
    <text evidence="2">The sequence shown here is derived from an EMBL/GenBank/DDBJ whole genome shotgun (WGS) entry which is preliminary data.</text>
</comment>
<feature type="region of interest" description="Disordered" evidence="1">
    <location>
        <begin position="54"/>
        <end position="104"/>
    </location>
</feature>
<name>A0A3R9DRW9_9PSEU</name>
<evidence type="ECO:0000313" key="3">
    <source>
        <dbReference type="Proteomes" id="UP000267081"/>
    </source>
</evidence>
<dbReference type="EMBL" id="RSEC01000008">
    <property type="protein sequence ID" value="RSD25873.1"/>
    <property type="molecule type" value="Genomic_DNA"/>
</dbReference>
<accession>A0A3R9DRW9</accession>
<dbReference type="Proteomes" id="UP000267081">
    <property type="component" value="Unassembled WGS sequence"/>
</dbReference>
<gene>
    <name evidence="2" type="ORF">EIY87_01780</name>
</gene>
<protein>
    <submittedName>
        <fullName evidence="2">Uncharacterized protein</fullName>
    </submittedName>
</protein>